<dbReference type="Gene3D" id="3.30.1490.120">
    <property type="entry name" value="RNA polymerase Rpb7-like, N-terminal domain"/>
    <property type="match status" value="1"/>
</dbReference>
<protein>
    <recommendedName>
        <fullName evidence="7">DNA-directed RNA polymerase subunit</fullName>
    </recommendedName>
</protein>
<comment type="function">
    <text evidence="7">DNA-dependent RNA polymerase which catalyzes the transcription of DNA into RNA using the four ribonucleoside triphosphates as substrates.</text>
</comment>
<comment type="caution">
    <text evidence="11">The sequence shown here is derived from an EMBL/GenBank/DDBJ whole genome shotgun (WGS) entry which is preliminary data.</text>
</comment>
<dbReference type="InterPro" id="IPR041178">
    <property type="entry name" value="RPA43_OB"/>
</dbReference>
<evidence type="ECO:0000256" key="6">
    <source>
        <dbReference type="ARBA" id="ARBA00023242"/>
    </source>
</evidence>
<feature type="region of interest" description="Disordered" evidence="8">
    <location>
        <begin position="293"/>
        <end position="341"/>
    </location>
</feature>
<feature type="region of interest" description="Disordered" evidence="8">
    <location>
        <begin position="1"/>
        <end position="70"/>
    </location>
</feature>
<dbReference type="InterPro" id="IPR036898">
    <property type="entry name" value="RNA_pol_Rpb7-like_N_sf"/>
</dbReference>
<sequence>MAEAASTSYEKSHKKHKIKDTERTDKSERTNKKRKLGDLSETPSVEKSAPPGSNIGPPMPSIQQAVDHSSRTLKSAEISSPYALTTASRYLSISPAYSATPQTGIQRDHLDPLVFKYDSTLDGVILLHQNLQFQSPAAKILGESPFAFVWCLVEFVLWKPTVGMVLEGYVNNVSPSHLGMLYGNVFSVSVTQAGIPQDWRFVAAKEDDASLVIGAENDPYSNVGRGRREKQKPAGGTDPIEGLTKAMGRWFDSEGNEVEGLRKFVVTAVKAEGGMLSLEGSFRDEDVPEIIESEPEHAATTEAPKRRITQLYGKDSDDEESRRRRKEKKEKKKRKREGKTE</sequence>
<dbReference type="Proteomes" id="UP000479691">
    <property type="component" value="Unassembled WGS sequence"/>
</dbReference>
<evidence type="ECO:0000313" key="13">
    <source>
        <dbReference type="Proteomes" id="UP000472727"/>
    </source>
</evidence>
<evidence type="ECO:0000256" key="7">
    <source>
        <dbReference type="RuleBase" id="RU369086"/>
    </source>
</evidence>
<dbReference type="OrthoDB" id="10250504at2759"/>
<evidence type="ECO:0000256" key="2">
    <source>
        <dbReference type="ARBA" id="ARBA00005930"/>
    </source>
</evidence>
<dbReference type="Proteomes" id="UP000472727">
    <property type="component" value="Unassembled WGS sequence"/>
</dbReference>
<dbReference type="AlphaFoldDB" id="A0A7C8Q8D2"/>
<feature type="domain" description="RPA43 OB" evidence="9">
    <location>
        <begin position="160"/>
        <end position="282"/>
    </location>
</feature>
<keyword evidence="3 7" id="KW-0240">DNA-directed RNA polymerase</keyword>
<keyword evidence="4" id="KW-0597">Phosphoprotein</keyword>
<accession>A0A7C8Q8D2</accession>
<organism evidence="11 13">
    <name type="scientific">Orbilia oligospora</name>
    <name type="common">Nematode-trapping fungus</name>
    <name type="synonym">Arthrobotrys oligospora</name>
    <dbReference type="NCBI Taxonomy" id="2813651"/>
    <lineage>
        <taxon>Eukaryota</taxon>
        <taxon>Fungi</taxon>
        <taxon>Dikarya</taxon>
        <taxon>Ascomycota</taxon>
        <taxon>Pezizomycotina</taxon>
        <taxon>Orbiliomycetes</taxon>
        <taxon>Orbiliales</taxon>
        <taxon>Orbiliaceae</taxon>
        <taxon>Orbilia</taxon>
    </lineage>
</organism>
<dbReference type="Gene3D" id="2.40.50.1060">
    <property type="match status" value="1"/>
</dbReference>
<dbReference type="InterPro" id="IPR041901">
    <property type="entry name" value="RNAP_I_Rpa43_N"/>
</dbReference>
<dbReference type="PANTHER" id="PTHR12709:SF5">
    <property type="entry name" value="DNA-DIRECTED RNA POLYMERASE I SUBUNIT RPA43"/>
    <property type="match status" value="1"/>
</dbReference>
<dbReference type="EMBL" id="WIWS01000156">
    <property type="protein sequence ID" value="KAF3201509.1"/>
    <property type="molecule type" value="Genomic_DNA"/>
</dbReference>
<dbReference type="GO" id="GO:0006361">
    <property type="term" value="P:transcription initiation at RNA polymerase I promoter"/>
    <property type="evidence" value="ECO:0007669"/>
    <property type="project" value="UniProtKB-ARBA"/>
</dbReference>
<comment type="subcellular location">
    <subcellularLocation>
        <location evidence="1">Nucleus</location>
        <location evidence="1">Nucleolus</location>
    </subcellularLocation>
</comment>
<evidence type="ECO:0000313" key="11">
    <source>
        <dbReference type="EMBL" id="KAF3201509.1"/>
    </source>
</evidence>
<evidence type="ECO:0000256" key="5">
    <source>
        <dbReference type="ARBA" id="ARBA00023163"/>
    </source>
</evidence>
<name>A0A7C8Q8D2_ORBOL</name>
<comment type="similarity">
    <text evidence="2">Belongs to the eukaryotic RPA43 RNA polymerase subunit family.</text>
</comment>
<dbReference type="GO" id="GO:0005736">
    <property type="term" value="C:RNA polymerase I complex"/>
    <property type="evidence" value="ECO:0007669"/>
    <property type="project" value="TreeGrafter"/>
</dbReference>
<evidence type="ECO:0000313" key="14">
    <source>
        <dbReference type="Proteomes" id="UP000479691"/>
    </source>
</evidence>
<reference evidence="13 14" key="1">
    <citation type="submission" date="2019-06" db="EMBL/GenBank/DDBJ databases">
        <authorList>
            <person name="Palmer J.M."/>
        </authorList>
    </citation>
    <scope>NUCLEOTIDE SEQUENCE [LARGE SCALE GENOMIC DNA]</scope>
    <source>
        <strain evidence="11 13">TWF106</strain>
        <strain evidence="12">TWF679</strain>
        <strain evidence="10 14">TWF788</strain>
    </source>
</reference>
<feature type="compositionally biased region" description="Basic residues" evidence="8">
    <location>
        <begin position="323"/>
        <end position="341"/>
    </location>
</feature>
<evidence type="ECO:0000313" key="10">
    <source>
        <dbReference type="EMBL" id="KAF3164610.1"/>
    </source>
</evidence>
<dbReference type="PANTHER" id="PTHR12709">
    <property type="entry name" value="DNA-DIRECTED RNA POLYMERASE II, III"/>
    <property type="match status" value="1"/>
</dbReference>
<evidence type="ECO:0000313" key="12">
    <source>
        <dbReference type="EMBL" id="KAF3213835.1"/>
    </source>
</evidence>
<dbReference type="Proteomes" id="UP000614610">
    <property type="component" value="Unassembled WGS sequence"/>
</dbReference>
<keyword evidence="6 7" id="KW-0539">Nucleus</keyword>
<dbReference type="CDD" id="cd04328">
    <property type="entry name" value="RNAP_I_Rpa43_N"/>
    <property type="match status" value="1"/>
</dbReference>
<dbReference type="FunFam" id="3.30.1490.120:FF:000004">
    <property type="entry name" value="RNA polymerase I subunit Rpa43"/>
    <property type="match status" value="1"/>
</dbReference>
<evidence type="ECO:0000256" key="3">
    <source>
        <dbReference type="ARBA" id="ARBA00022478"/>
    </source>
</evidence>
<feature type="compositionally biased region" description="Basic and acidic residues" evidence="8">
    <location>
        <begin position="294"/>
        <end position="305"/>
    </location>
</feature>
<dbReference type="GO" id="GO:0006362">
    <property type="term" value="P:transcription elongation by RNA polymerase I"/>
    <property type="evidence" value="ECO:0007669"/>
    <property type="project" value="UniProtKB-ARBA"/>
</dbReference>
<dbReference type="InterPro" id="IPR045113">
    <property type="entry name" value="Rpb7-like"/>
</dbReference>
<keyword evidence="5 7" id="KW-0804">Transcription</keyword>
<gene>
    <name evidence="11" type="ORF">TWF106_002794</name>
    <name evidence="12" type="ORF">TWF679_005154</name>
    <name evidence="10" type="ORF">TWF788_001115</name>
</gene>
<dbReference type="EMBL" id="JAABOE010000112">
    <property type="protein sequence ID" value="KAF3164610.1"/>
    <property type="molecule type" value="Genomic_DNA"/>
</dbReference>
<proteinExistence type="inferred from homology"/>
<evidence type="ECO:0000256" key="8">
    <source>
        <dbReference type="SAM" id="MobiDB-lite"/>
    </source>
</evidence>
<feature type="region of interest" description="Disordered" evidence="8">
    <location>
        <begin position="222"/>
        <end position="242"/>
    </location>
</feature>
<evidence type="ECO:0000256" key="1">
    <source>
        <dbReference type="ARBA" id="ARBA00004604"/>
    </source>
</evidence>
<feature type="compositionally biased region" description="Basic and acidic residues" evidence="8">
    <location>
        <begin position="19"/>
        <end position="30"/>
    </location>
</feature>
<evidence type="ECO:0000256" key="4">
    <source>
        <dbReference type="ARBA" id="ARBA00022553"/>
    </source>
</evidence>
<evidence type="ECO:0000259" key="9">
    <source>
        <dbReference type="Pfam" id="PF17875"/>
    </source>
</evidence>
<dbReference type="EMBL" id="WIWT01000024">
    <property type="protein sequence ID" value="KAF3213835.1"/>
    <property type="molecule type" value="Genomic_DNA"/>
</dbReference>
<dbReference type="Pfam" id="PF17875">
    <property type="entry name" value="RPA43_OB"/>
    <property type="match status" value="1"/>
</dbReference>